<dbReference type="InterPro" id="IPR008004">
    <property type="entry name" value="OCTOPUS-like"/>
</dbReference>
<name>A0A072U007_MEDTR</name>
<gene>
    <name evidence="4" type="primary">25498706</name>
    <name evidence="2" type="ordered locus">MTR_7g066730</name>
    <name evidence="3" type="ORF">MtrunA17_Chr7g0241551</name>
</gene>
<keyword evidence="5" id="KW-1185">Reference proteome</keyword>
<feature type="region of interest" description="Disordered" evidence="1">
    <location>
        <begin position="579"/>
        <end position="610"/>
    </location>
</feature>
<feature type="compositionally biased region" description="Low complexity" evidence="1">
    <location>
        <begin position="87"/>
        <end position="105"/>
    </location>
</feature>
<accession>A0A072U007</accession>
<dbReference type="KEGG" id="mtr:25498706"/>
<protein>
    <submittedName>
        <fullName evidence="2">DUF740 family protein</fullName>
    </submittedName>
</protein>
<feature type="region of interest" description="Disordered" evidence="1">
    <location>
        <begin position="417"/>
        <end position="450"/>
    </location>
</feature>
<dbReference type="EMBL" id="PSQE01000007">
    <property type="protein sequence ID" value="RHN46375.1"/>
    <property type="molecule type" value="Genomic_DNA"/>
</dbReference>
<proteinExistence type="predicted"/>
<dbReference type="PANTHER" id="PTHR31659">
    <property type="entry name" value="PROTEIN: UPF0503-LIKE PROTEIN, PUTATIVE (DUF740)-RELATED"/>
    <property type="match status" value="1"/>
</dbReference>
<dbReference type="EnsemblPlants" id="KEH23119">
    <property type="protein sequence ID" value="KEH23119"/>
    <property type="gene ID" value="MTR_7g066730"/>
</dbReference>
<dbReference type="Proteomes" id="UP000002051">
    <property type="component" value="Unassembled WGS sequence"/>
</dbReference>
<feature type="region of interest" description="Disordered" evidence="1">
    <location>
        <begin position="540"/>
        <end position="562"/>
    </location>
</feature>
<sequence length="746" mass="82052">MNPPNQSQPPQIQPQPPPPPQQPPLILQPNRPSTSCETHPQEVFTGFCPSCLCERLAVLDPNNTSTTSSTRKPPTSSTAAAALKAIFRPSTSQRRPPTSTTASSSLFPELRRTKSFSASKNEGFSGSFEPQRKSCDVRGRSTLYTLFNQADERKIPKPQAQEFEASSSTVQKTFIESEEENEEEEEEGSIVVEEDSDEIRVIEPQIQQQQPQRELSNVIEESFHEIVEEEPEIIPEPELVFTEESLKPMKEHMDLDSQPKKNSGRDLKEIAGSFWSAASVFSKKLQKWRQKQKAKKRGPRNGSVSGSSTLLPVEKPIGRQFRETQSEIADYGFGRRSCDTDPRFSLDIARMSFDNDPRYSFDEPRASWDGYLIGKTFPRVPLPTMLSVVEDAPAVHVQRTDSLIPVEEPPVLNENGEEINVNFPGNQTQTKEYYSDSSTRRRKSLDRSSSIRKTAAAVVAEMDELKPVSNAKVTPATASVHASASVNPVVNANAGIDYLLHGQKVVDRDLRDYSNNSNSNSNNSLRDDCSESFELGGFRDNGSVVGSNNGGGDRKGGSKKSSSKWKAAWSIWGFIHRRSGGNNNKEEEDDRYSSRGGNGNGVERSYSESWQEFRGERNGDVRGGVGIGSIGGGGNGFDRKMLRSNSSVSWRNAPSMGMGGGGGGGGGGIFGGRKSDVNSSNGYLGRKGRDEFVLERNRSARYSPTNSMDNGGLLRLYLTPSGRRNGASKGRSNQAHSIARSVLRLY</sequence>
<dbReference type="Gramene" id="rna40857">
    <property type="protein sequence ID" value="RHN46375.1"/>
    <property type="gene ID" value="gene40857"/>
</dbReference>
<reference evidence="4" key="3">
    <citation type="submission" date="2015-04" db="UniProtKB">
        <authorList>
            <consortium name="EnsemblPlants"/>
        </authorList>
    </citation>
    <scope>IDENTIFICATION</scope>
    <source>
        <strain evidence="4">cv. Jemalong A17</strain>
    </source>
</reference>
<organism evidence="2 5">
    <name type="scientific">Medicago truncatula</name>
    <name type="common">Barrel medic</name>
    <name type="synonym">Medicago tribuloides</name>
    <dbReference type="NCBI Taxonomy" id="3880"/>
    <lineage>
        <taxon>Eukaryota</taxon>
        <taxon>Viridiplantae</taxon>
        <taxon>Streptophyta</taxon>
        <taxon>Embryophyta</taxon>
        <taxon>Tracheophyta</taxon>
        <taxon>Spermatophyta</taxon>
        <taxon>Magnoliopsida</taxon>
        <taxon>eudicotyledons</taxon>
        <taxon>Gunneridae</taxon>
        <taxon>Pentapetalae</taxon>
        <taxon>rosids</taxon>
        <taxon>fabids</taxon>
        <taxon>Fabales</taxon>
        <taxon>Fabaceae</taxon>
        <taxon>Papilionoideae</taxon>
        <taxon>50 kb inversion clade</taxon>
        <taxon>NPAAA clade</taxon>
        <taxon>Hologalegina</taxon>
        <taxon>IRL clade</taxon>
        <taxon>Trifolieae</taxon>
        <taxon>Medicago</taxon>
    </lineage>
</organism>
<feature type="region of interest" description="Disordered" evidence="1">
    <location>
        <begin position="286"/>
        <end position="311"/>
    </location>
</feature>
<dbReference type="HOGENOM" id="CLU_021226_0_0_1"/>
<feature type="region of interest" description="Disordered" evidence="1">
    <location>
        <begin position="87"/>
        <end position="108"/>
    </location>
</feature>
<feature type="compositionally biased region" description="Basic residues" evidence="1">
    <location>
        <begin position="286"/>
        <end position="299"/>
    </location>
</feature>
<evidence type="ECO:0000313" key="2">
    <source>
        <dbReference type="EMBL" id="KEH23119.1"/>
    </source>
</evidence>
<feature type="compositionally biased region" description="Pro residues" evidence="1">
    <location>
        <begin position="1"/>
        <end position="23"/>
    </location>
</feature>
<reference evidence="6" key="4">
    <citation type="journal article" date="2018" name="Nat. Plants">
        <title>Whole-genome landscape of Medicago truncatula symbiotic genes.</title>
        <authorList>
            <person name="Pecrix Y."/>
            <person name="Staton S.E."/>
            <person name="Sallet E."/>
            <person name="Lelandais-Briere C."/>
            <person name="Moreau S."/>
            <person name="Carrere S."/>
            <person name="Blein T."/>
            <person name="Jardinaud M.F."/>
            <person name="Latrasse D."/>
            <person name="Zouine M."/>
            <person name="Zahm M."/>
            <person name="Kreplak J."/>
            <person name="Mayjonade B."/>
            <person name="Satge C."/>
            <person name="Perez M."/>
            <person name="Cauet S."/>
            <person name="Marande W."/>
            <person name="Chantry-Darmon C."/>
            <person name="Lopez-Roques C."/>
            <person name="Bouchez O."/>
            <person name="Berard A."/>
            <person name="Debelle F."/>
            <person name="Munos S."/>
            <person name="Bendahmane A."/>
            <person name="Berges H."/>
            <person name="Niebel A."/>
            <person name="Buitink J."/>
            <person name="Frugier F."/>
            <person name="Benhamed M."/>
            <person name="Crespi M."/>
            <person name="Gouzy J."/>
            <person name="Gamas P."/>
        </authorList>
    </citation>
    <scope>NUCLEOTIDE SEQUENCE [LARGE SCALE GENOMIC DNA]</scope>
    <source>
        <strain evidence="6">cv. Jemalong A17</strain>
    </source>
</reference>
<dbReference type="STRING" id="3880.A0A072U007"/>
<dbReference type="PANTHER" id="PTHR31659:SF9">
    <property type="entry name" value="PROTEIN: UPF0503-LIKE PROTEIN, PUTATIVE (DUF740)-RELATED"/>
    <property type="match status" value="1"/>
</dbReference>
<dbReference type="EMBL" id="CM001223">
    <property type="protein sequence ID" value="KEH23119.1"/>
    <property type="molecule type" value="Genomic_DNA"/>
</dbReference>
<feature type="region of interest" description="Disordered" evidence="1">
    <location>
        <begin position="1"/>
        <end position="39"/>
    </location>
</feature>
<feature type="compositionally biased region" description="Polar residues" evidence="1">
    <location>
        <begin position="423"/>
        <end position="437"/>
    </location>
</feature>
<evidence type="ECO:0000313" key="3">
    <source>
        <dbReference type="EMBL" id="RHN46375.1"/>
    </source>
</evidence>
<reference evidence="3" key="5">
    <citation type="journal article" date="2018" name="Nat. Plants">
        <title>Whole-genome landscape of Medicago truncatula symbiotic genes.</title>
        <authorList>
            <person name="Pecrix Y."/>
            <person name="Gamas P."/>
            <person name="Carrere S."/>
        </authorList>
    </citation>
    <scope>NUCLEOTIDE SEQUENCE</scope>
    <source>
        <tissue evidence="3">Leaves</tissue>
    </source>
</reference>
<reference evidence="2 5" key="1">
    <citation type="journal article" date="2011" name="Nature">
        <title>The Medicago genome provides insight into the evolution of rhizobial symbioses.</title>
        <authorList>
            <person name="Young N.D."/>
            <person name="Debelle F."/>
            <person name="Oldroyd G.E."/>
            <person name="Geurts R."/>
            <person name="Cannon S.B."/>
            <person name="Udvardi M.K."/>
            <person name="Benedito V.A."/>
            <person name="Mayer K.F."/>
            <person name="Gouzy J."/>
            <person name="Schoof H."/>
            <person name="Van de Peer Y."/>
            <person name="Proost S."/>
            <person name="Cook D.R."/>
            <person name="Meyers B.C."/>
            <person name="Spannagl M."/>
            <person name="Cheung F."/>
            <person name="De Mita S."/>
            <person name="Krishnakumar V."/>
            <person name="Gundlach H."/>
            <person name="Zhou S."/>
            <person name="Mudge J."/>
            <person name="Bharti A.K."/>
            <person name="Murray J.D."/>
            <person name="Naoumkina M.A."/>
            <person name="Rosen B."/>
            <person name="Silverstein K.A."/>
            <person name="Tang H."/>
            <person name="Rombauts S."/>
            <person name="Zhao P.X."/>
            <person name="Zhou P."/>
            <person name="Barbe V."/>
            <person name="Bardou P."/>
            <person name="Bechner M."/>
            <person name="Bellec A."/>
            <person name="Berger A."/>
            <person name="Berges H."/>
            <person name="Bidwell S."/>
            <person name="Bisseling T."/>
            <person name="Choisne N."/>
            <person name="Couloux A."/>
            <person name="Denny R."/>
            <person name="Deshpande S."/>
            <person name="Dai X."/>
            <person name="Doyle J.J."/>
            <person name="Dudez A.M."/>
            <person name="Farmer A.D."/>
            <person name="Fouteau S."/>
            <person name="Franken C."/>
            <person name="Gibelin C."/>
            <person name="Gish J."/>
            <person name="Goldstein S."/>
            <person name="Gonzalez A.J."/>
            <person name="Green P.J."/>
            <person name="Hallab A."/>
            <person name="Hartog M."/>
            <person name="Hua A."/>
            <person name="Humphray S.J."/>
            <person name="Jeong D.H."/>
            <person name="Jing Y."/>
            <person name="Jocker A."/>
            <person name="Kenton S.M."/>
            <person name="Kim D.J."/>
            <person name="Klee K."/>
            <person name="Lai H."/>
            <person name="Lang C."/>
            <person name="Lin S."/>
            <person name="Macmil S.L."/>
            <person name="Magdelenat G."/>
            <person name="Matthews L."/>
            <person name="McCorrison J."/>
            <person name="Monaghan E.L."/>
            <person name="Mun J.H."/>
            <person name="Najar F.Z."/>
            <person name="Nicholson C."/>
            <person name="Noirot C."/>
            <person name="O'Bleness M."/>
            <person name="Paule C.R."/>
            <person name="Poulain J."/>
            <person name="Prion F."/>
            <person name="Qin B."/>
            <person name="Qu C."/>
            <person name="Retzel E.F."/>
            <person name="Riddle C."/>
            <person name="Sallet E."/>
            <person name="Samain S."/>
            <person name="Samson N."/>
            <person name="Sanders I."/>
            <person name="Saurat O."/>
            <person name="Scarpelli C."/>
            <person name="Schiex T."/>
            <person name="Segurens B."/>
            <person name="Severin A.J."/>
            <person name="Sherrier D.J."/>
            <person name="Shi R."/>
            <person name="Sims S."/>
            <person name="Singer S.R."/>
            <person name="Sinharoy S."/>
            <person name="Sterck L."/>
            <person name="Viollet A."/>
            <person name="Wang B.B."/>
            <person name="Wang K."/>
            <person name="Wang M."/>
            <person name="Wang X."/>
            <person name="Warfsmann J."/>
            <person name="Weissenbach J."/>
            <person name="White D.D."/>
            <person name="White J.D."/>
            <person name="Wiley G.B."/>
            <person name="Wincker P."/>
            <person name="Xing Y."/>
            <person name="Yang L."/>
            <person name="Yao Z."/>
            <person name="Ying F."/>
            <person name="Zhai J."/>
            <person name="Zhou L."/>
            <person name="Zuber A."/>
            <person name="Denarie J."/>
            <person name="Dixon R.A."/>
            <person name="May G.D."/>
            <person name="Schwartz D.C."/>
            <person name="Rogers J."/>
            <person name="Quetier F."/>
            <person name="Town C.D."/>
            <person name="Roe B.A."/>
        </authorList>
    </citation>
    <scope>NUCLEOTIDE SEQUENCE [LARGE SCALE GENOMIC DNA]</scope>
    <source>
        <strain evidence="2">A17</strain>
        <strain evidence="4 5">cv. Jemalong A17</strain>
    </source>
</reference>
<evidence type="ECO:0000313" key="4">
    <source>
        <dbReference type="EnsemblPlants" id="KEH23119"/>
    </source>
</evidence>
<reference evidence="2 5" key="2">
    <citation type="journal article" date="2014" name="BMC Genomics">
        <title>An improved genome release (version Mt4.0) for the model legume Medicago truncatula.</title>
        <authorList>
            <person name="Tang H."/>
            <person name="Krishnakumar V."/>
            <person name="Bidwell S."/>
            <person name="Rosen B."/>
            <person name="Chan A."/>
            <person name="Zhou S."/>
            <person name="Gentzbittel L."/>
            <person name="Childs K.L."/>
            <person name="Yandell M."/>
            <person name="Gundlach H."/>
            <person name="Mayer K.F."/>
            <person name="Schwartz D.C."/>
            <person name="Town C.D."/>
        </authorList>
    </citation>
    <scope>GENOME REANNOTATION</scope>
    <source>
        <strain evidence="2">A17</strain>
        <strain evidence="4 5">cv. Jemalong A17</strain>
    </source>
</reference>
<evidence type="ECO:0000313" key="5">
    <source>
        <dbReference type="Proteomes" id="UP000002051"/>
    </source>
</evidence>
<evidence type="ECO:0000256" key="1">
    <source>
        <dbReference type="SAM" id="MobiDB-lite"/>
    </source>
</evidence>
<evidence type="ECO:0000313" key="6">
    <source>
        <dbReference type="Proteomes" id="UP000265566"/>
    </source>
</evidence>
<feature type="region of interest" description="Disordered" evidence="1">
    <location>
        <begin position="158"/>
        <end position="196"/>
    </location>
</feature>
<feature type="compositionally biased region" description="Acidic residues" evidence="1">
    <location>
        <begin position="176"/>
        <end position="196"/>
    </location>
</feature>
<dbReference type="OrthoDB" id="758624at2759"/>
<dbReference type="AlphaFoldDB" id="A0A072U007"/>
<dbReference type="Proteomes" id="UP000265566">
    <property type="component" value="Chromosome 7"/>
</dbReference>
<dbReference type="GO" id="GO:0005886">
    <property type="term" value="C:plasma membrane"/>
    <property type="evidence" value="ECO:0000318"/>
    <property type="project" value="GO_Central"/>
</dbReference>
<dbReference type="Pfam" id="PF05340">
    <property type="entry name" value="DUF740"/>
    <property type="match status" value="1"/>
</dbReference>
<feature type="compositionally biased region" description="Polar residues" evidence="1">
    <location>
        <begin position="164"/>
        <end position="174"/>
    </location>
</feature>